<dbReference type="OrthoDB" id="5196541at2"/>
<dbReference type="EMBL" id="CP031442">
    <property type="protein sequence ID" value="AXM07239.1"/>
    <property type="molecule type" value="Genomic_DNA"/>
</dbReference>
<dbReference type="EMBL" id="MVCE01000003">
    <property type="protein sequence ID" value="PGF33916.1"/>
    <property type="molecule type" value="Genomic_DNA"/>
</dbReference>
<dbReference type="GO" id="GO:0005829">
    <property type="term" value="C:cytosol"/>
    <property type="evidence" value="ECO:0007669"/>
    <property type="project" value="TreeGrafter"/>
</dbReference>
<dbReference type="RefSeq" id="WP_002516304.1">
    <property type="nucleotide sequence ID" value="NZ_AP022844.1"/>
</dbReference>
<dbReference type="Proteomes" id="UP000226191">
    <property type="component" value="Unassembled WGS sequence"/>
</dbReference>
<dbReference type="Pfam" id="PF00117">
    <property type="entry name" value="GATase"/>
    <property type="match status" value="1"/>
</dbReference>
<dbReference type="SUPFAM" id="SSF52317">
    <property type="entry name" value="Class I glutamine amidotransferase-like"/>
    <property type="match status" value="1"/>
</dbReference>
<dbReference type="PRINTS" id="PR00096">
    <property type="entry name" value="GATASE"/>
</dbReference>
<name>A0A2B7JC69_CUTAC</name>
<proteinExistence type="predicted"/>
<dbReference type="PANTHER" id="PTHR42695:SF5">
    <property type="entry name" value="GLUTAMINE AMIDOTRANSFERASE YLR126C-RELATED"/>
    <property type="match status" value="1"/>
</dbReference>
<protein>
    <submittedName>
        <fullName evidence="2 3">Glutamine amidotransferase</fullName>
    </submittedName>
</protein>
<sequence length="237" mass="26012">MTRILVIVHEPSCSSGRLGQLWRNAGADVVEINAWNHPVPPIVDADALVVLGGSMSCQDDAEAPWLAPTRQLISRTVRAGTPFLGICLGHQLATVALGGQVCTSDHFCLGAAEMHLTPEGKKDPLLSVYDGHRGIHFNNDVAVVLPEDAVLLARDPTGQIEAVRFAERAWGVQFHPECTPEIFDAWTIGHGEKEWQQRLPWSEAVTVAETVRRDIDTVNAEEAFAARFQELIDPEKR</sequence>
<dbReference type="PROSITE" id="PS51273">
    <property type="entry name" value="GATASE_TYPE_1"/>
    <property type="match status" value="1"/>
</dbReference>
<dbReference type="InterPro" id="IPR017926">
    <property type="entry name" value="GATASE"/>
</dbReference>
<dbReference type="PANTHER" id="PTHR42695">
    <property type="entry name" value="GLUTAMINE AMIDOTRANSFERASE YLR126C-RELATED"/>
    <property type="match status" value="1"/>
</dbReference>
<reference evidence="2 5" key="2">
    <citation type="submission" date="2018-08" db="EMBL/GenBank/DDBJ databases">
        <title>Genome sequencing of Cutibacterium acnes KCOM 1315.</title>
        <authorList>
            <person name="Kook J.-K."/>
            <person name="Park S.-N."/>
            <person name="Lim Y.K."/>
        </authorList>
    </citation>
    <scope>NUCLEOTIDE SEQUENCE [LARGE SCALE GENOMIC DNA]</scope>
    <source>
        <strain evidence="2 5">KCOM 1315</strain>
    </source>
</reference>
<accession>A0A2B7JC69</accession>
<evidence type="ECO:0000313" key="5">
    <source>
        <dbReference type="Proteomes" id="UP000256621"/>
    </source>
</evidence>
<dbReference type="Proteomes" id="UP000256621">
    <property type="component" value="Chromosome"/>
</dbReference>
<dbReference type="AlphaFoldDB" id="A0A2B7JC69"/>
<organism evidence="3 4">
    <name type="scientific">Cutibacterium acnes</name>
    <name type="common">Propionibacterium acnes</name>
    <dbReference type="NCBI Taxonomy" id="1747"/>
    <lineage>
        <taxon>Bacteria</taxon>
        <taxon>Bacillati</taxon>
        <taxon>Actinomycetota</taxon>
        <taxon>Actinomycetes</taxon>
        <taxon>Propionibacteriales</taxon>
        <taxon>Propionibacteriaceae</taxon>
        <taxon>Cutibacterium</taxon>
    </lineage>
</organism>
<keyword evidence="3" id="KW-0315">Glutamine amidotransferase</keyword>
<reference evidence="3 4" key="1">
    <citation type="submission" date="2017-02" db="EMBL/GenBank/DDBJ databases">
        <title>Prevalence of linear plasmids in Cutibacterium acnes isolates obtained from cancerous prostatic tissue.</title>
        <authorList>
            <person name="Davidsson S."/>
            <person name="Bruggemann H."/>
        </authorList>
    </citation>
    <scope>NUCLEOTIDE SEQUENCE [LARGE SCALE GENOMIC DNA]</scope>
    <source>
        <strain evidence="3 4">11-78</strain>
    </source>
</reference>
<gene>
    <name evidence="3" type="ORF">B1B09_08425</name>
    <name evidence="2" type="ORF">DXN06_08950</name>
</gene>
<evidence type="ECO:0000259" key="1">
    <source>
        <dbReference type="Pfam" id="PF00117"/>
    </source>
</evidence>
<evidence type="ECO:0000313" key="4">
    <source>
        <dbReference type="Proteomes" id="UP000226191"/>
    </source>
</evidence>
<dbReference type="Gene3D" id="3.40.50.880">
    <property type="match status" value="1"/>
</dbReference>
<feature type="domain" description="Glutamine amidotransferase" evidence="1">
    <location>
        <begin position="30"/>
        <end position="184"/>
    </location>
</feature>
<evidence type="ECO:0000313" key="2">
    <source>
        <dbReference type="EMBL" id="AXM07239.1"/>
    </source>
</evidence>
<dbReference type="CDD" id="cd01741">
    <property type="entry name" value="GATase1_1"/>
    <property type="match status" value="1"/>
</dbReference>
<dbReference type="InterPro" id="IPR029062">
    <property type="entry name" value="Class_I_gatase-like"/>
</dbReference>
<evidence type="ECO:0000313" key="3">
    <source>
        <dbReference type="EMBL" id="PGF33916.1"/>
    </source>
</evidence>
<dbReference type="InterPro" id="IPR044992">
    <property type="entry name" value="ChyE-like"/>
</dbReference>
<dbReference type="GeneID" id="92858119"/>